<sequence>MIHHRRITSHPPPPPPISTPLPPSHRFVSTILLSSLSRKNQPIDSDLPFSHLLTDQWRLTLSVIPVWVPRES</sequence>
<reference evidence="2" key="1">
    <citation type="journal article" date="2022" name="Mol. Ecol. Resour.">
        <title>The genomes of chicory, endive, great burdock and yacon provide insights into Asteraceae palaeo-polyploidization history and plant inulin production.</title>
        <authorList>
            <person name="Fan W."/>
            <person name="Wang S."/>
            <person name="Wang H."/>
            <person name="Wang A."/>
            <person name="Jiang F."/>
            <person name="Liu H."/>
            <person name="Zhao H."/>
            <person name="Xu D."/>
            <person name="Zhang Y."/>
        </authorList>
    </citation>
    <scope>NUCLEOTIDE SEQUENCE [LARGE SCALE GENOMIC DNA]</scope>
    <source>
        <strain evidence="2">cv. Yunnan</strain>
    </source>
</reference>
<evidence type="ECO:0000313" key="2">
    <source>
        <dbReference type="Proteomes" id="UP001056120"/>
    </source>
</evidence>
<dbReference type="EMBL" id="CM042020">
    <property type="protein sequence ID" value="KAI3822661.1"/>
    <property type="molecule type" value="Genomic_DNA"/>
</dbReference>
<accession>A0ACB9JRL1</accession>
<proteinExistence type="predicted"/>
<evidence type="ECO:0000313" key="1">
    <source>
        <dbReference type="EMBL" id="KAI3822661.1"/>
    </source>
</evidence>
<organism evidence="1 2">
    <name type="scientific">Smallanthus sonchifolius</name>
    <dbReference type="NCBI Taxonomy" id="185202"/>
    <lineage>
        <taxon>Eukaryota</taxon>
        <taxon>Viridiplantae</taxon>
        <taxon>Streptophyta</taxon>
        <taxon>Embryophyta</taxon>
        <taxon>Tracheophyta</taxon>
        <taxon>Spermatophyta</taxon>
        <taxon>Magnoliopsida</taxon>
        <taxon>eudicotyledons</taxon>
        <taxon>Gunneridae</taxon>
        <taxon>Pentapetalae</taxon>
        <taxon>asterids</taxon>
        <taxon>campanulids</taxon>
        <taxon>Asterales</taxon>
        <taxon>Asteraceae</taxon>
        <taxon>Asteroideae</taxon>
        <taxon>Heliantheae alliance</taxon>
        <taxon>Millerieae</taxon>
        <taxon>Smallanthus</taxon>
    </lineage>
</organism>
<comment type="caution">
    <text evidence="1">The sequence shown here is derived from an EMBL/GenBank/DDBJ whole genome shotgun (WGS) entry which is preliminary data.</text>
</comment>
<dbReference type="Proteomes" id="UP001056120">
    <property type="component" value="Linkage Group LG03"/>
</dbReference>
<protein>
    <submittedName>
        <fullName evidence="1">Uncharacterized protein</fullName>
    </submittedName>
</protein>
<keyword evidence="2" id="KW-1185">Reference proteome</keyword>
<reference evidence="1 2" key="2">
    <citation type="journal article" date="2022" name="Mol. Ecol. Resour.">
        <title>The genomes of chicory, endive, great burdock and yacon provide insights into Asteraceae paleo-polyploidization history and plant inulin production.</title>
        <authorList>
            <person name="Fan W."/>
            <person name="Wang S."/>
            <person name="Wang H."/>
            <person name="Wang A."/>
            <person name="Jiang F."/>
            <person name="Liu H."/>
            <person name="Zhao H."/>
            <person name="Xu D."/>
            <person name="Zhang Y."/>
        </authorList>
    </citation>
    <scope>NUCLEOTIDE SEQUENCE [LARGE SCALE GENOMIC DNA]</scope>
    <source>
        <strain evidence="2">cv. Yunnan</strain>
        <tissue evidence="1">Leaves</tissue>
    </source>
</reference>
<gene>
    <name evidence="1" type="ORF">L1987_10256</name>
</gene>
<name>A0ACB9JRL1_9ASTR</name>